<accession>A0A0H4QIZ7</accession>
<dbReference type="AlphaFoldDB" id="A0A0H4QIZ7"/>
<feature type="transmembrane region" description="Helical" evidence="9">
    <location>
        <begin position="200"/>
        <end position="219"/>
    </location>
</feature>
<evidence type="ECO:0000256" key="2">
    <source>
        <dbReference type="ARBA" id="ARBA00005660"/>
    </source>
</evidence>
<dbReference type="OrthoDB" id="8075495at2"/>
<dbReference type="EMBL" id="CP012034">
    <property type="protein sequence ID" value="AKP67011.1"/>
    <property type="molecule type" value="Genomic_DNA"/>
</dbReference>
<dbReference type="HAMAP" id="MF_01461">
    <property type="entry name" value="EcfT"/>
    <property type="match status" value="1"/>
</dbReference>
<keyword evidence="10" id="KW-0067">ATP-binding</keyword>
<comment type="function">
    <text evidence="9">Transmembrane (T) component of an energy-coupling factor (ECF) ABC-transporter complex. Unlike classic ABC transporters this ECF transporter provides the energy necessary to transport a number of different substrates.</text>
</comment>
<feature type="transmembrane region" description="Helical" evidence="9">
    <location>
        <begin position="69"/>
        <end position="86"/>
    </location>
</feature>
<evidence type="ECO:0000256" key="7">
    <source>
        <dbReference type="ARBA" id="ARBA00022989"/>
    </source>
</evidence>
<dbReference type="PANTHER" id="PTHR33514">
    <property type="entry name" value="PROTEIN ABCI12, CHLOROPLASTIC"/>
    <property type="match status" value="1"/>
</dbReference>
<dbReference type="GO" id="GO:0022857">
    <property type="term" value="F:transmembrane transporter activity"/>
    <property type="evidence" value="ECO:0007669"/>
    <property type="project" value="UniProtKB-UniRule"/>
</dbReference>
<comment type="similarity">
    <text evidence="2 9">Belongs to the energy-coupling factor EcfT family.</text>
</comment>
<protein>
    <recommendedName>
        <fullName evidence="3 9">Energy-coupling factor transporter transmembrane protein EcfT</fullName>
        <shortName evidence="9">ECF transporter T component EcfT</shortName>
    </recommendedName>
</protein>
<keyword evidence="8 9" id="KW-0472">Membrane</keyword>
<evidence type="ECO:0000256" key="3">
    <source>
        <dbReference type="ARBA" id="ARBA00014042"/>
    </source>
</evidence>
<keyword evidence="5 9" id="KW-1003">Cell membrane</keyword>
<dbReference type="Proteomes" id="UP000036106">
    <property type="component" value="Chromosome"/>
</dbReference>
<dbReference type="GO" id="GO:0005524">
    <property type="term" value="F:ATP binding"/>
    <property type="evidence" value="ECO:0007669"/>
    <property type="project" value="UniProtKB-KW"/>
</dbReference>
<keyword evidence="6 9" id="KW-0812">Transmembrane</keyword>
<evidence type="ECO:0000256" key="8">
    <source>
        <dbReference type="ARBA" id="ARBA00023136"/>
    </source>
</evidence>
<evidence type="ECO:0000256" key="6">
    <source>
        <dbReference type="ARBA" id="ARBA00022692"/>
    </source>
</evidence>
<evidence type="ECO:0000256" key="4">
    <source>
        <dbReference type="ARBA" id="ARBA00022448"/>
    </source>
</evidence>
<organism evidence="10 11">
    <name type="scientific">Companilactobacillus ginsenosidimutans</name>
    <dbReference type="NCBI Taxonomy" id="1007676"/>
    <lineage>
        <taxon>Bacteria</taxon>
        <taxon>Bacillati</taxon>
        <taxon>Bacillota</taxon>
        <taxon>Bacilli</taxon>
        <taxon>Lactobacillales</taxon>
        <taxon>Lactobacillaceae</taxon>
        <taxon>Companilactobacillus</taxon>
    </lineage>
</organism>
<dbReference type="PATRIC" id="fig|1007676.4.peg.1055"/>
<sequence>MDKLIIGRYLPGESLIYRLDPRLKFLITFYFIGIVFLANNVASYAFLLVFVLFAVYVSKVNLSFFIKGLRPMFWLILFTVALQAFFTPSSHPIWHWAFLTLSKEGLVIAAYIFMRFVLIIFISTLLTLTTTPIEISDSIESILKPLKVVKFPVTQVALMLSIALRFVPLLIDETTKIMDAQRARGVDFGEGGLIKRIKSFVPILIPLFVSSFSIAYDLAIAMESRGYKDGEGRSKYRVLKWSRRDNLTILFMVVITIILLLLRSYK</sequence>
<evidence type="ECO:0000313" key="10">
    <source>
        <dbReference type="EMBL" id="AKP67011.1"/>
    </source>
</evidence>
<keyword evidence="10" id="KW-0547">Nucleotide-binding</keyword>
<reference evidence="11" key="1">
    <citation type="submission" date="2015-07" db="EMBL/GenBank/DDBJ databases">
        <title>Lactobacillus ginsenosidimutans/EMML 3141/ whole genome sequencing.</title>
        <authorList>
            <person name="Kim M.K."/>
            <person name="Im W.-T."/>
            <person name="Srinivasan S."/>
            <person name="Lee J.-J."/>
        </authorList>
    </citation>
    <scope>NUCLEOTIDE SEQUENCE [LARGE SCALE GENOMIC DNA]</scope>
    <source>
        <strain evidence="11">EMML 3041</strain>
    </source>
</reference>
<feature type="transmembrane region" description="Helical" evidence="9">
    <location>
        <begin position="149"/>
        <end position="171"/>
    </location>
</feature>
<feature type="transmembrane region" description="Helical" evidence="9">
    <location>
        <begin position="247"/>
        <end position="265"/>
    </location>
</feature>
<dbReference type="KEGG" id="lgn:ABM34_05305"/>
<feature type="transmembrane region" description="Helical" evidence="9">
    <location>
        <begin position="27"/>
        <end position="57"/>
    </location>
</feature>
<keyword evidence="4 9" id="KW-0813">Transport</keyword>
<comment type="subcellular location">
    <subcellularLocation>
        <location evidence="1 9">Cell membrane</location>
        <topology evidence="1 9">Multi-pass membrane protein</topology>
    </subcellularLocation>
</comment>
<dbReference type="RefSeq" id="WP_048704037.1">
    <property type="nucleotide sequence ID" value="NZ_CP012034.1"/>
</dbReference>
<comment type="subunit">
    <text evidence="9">Forms a stable energy-coupling factor (ECF) transporter complex composed of 2 membrane-embedded substrate-binding proteins (S component), 2 ATP-binding proteins (A component) and 2 transmembrane proteins (T component).</text>
</comment>
<evidence type="ECO:0000313" key="11">
    <source>
        <dbReference type="Proteomes" id="UP000036106"/>
    </source>
</evidence>
<keyword evidence="11" id="KW-1185">Reference proteome</keyword>
<name>A0A0H4QIZ7_9LACO</name>
<gene>
    <name evidence="9" type="primary">ecfT</name>
    <name evidence="10" type="ORF">ABM34_05305</name>
</gene>
<evidence type="ECO:0000256" key="9">
    <source>
        <dbReference type="HAMAP-Rule" id="MF_01461"/>
    </source>
</evidence>
<dbReference type="GO" id="GO:0005886">
    <property type="term" value="C:plasma membrane"/>
    <property type="evidence" value="ECO:0007669"/>
    <property type="project" value="UniProtKB-SubCell"/>
</dbReference>
<dbReference type="PANTHER" id="PTHR33514:SF13">
    <property type="entry name" value="PROTEIN ABCI12, CHLOROPLASTIC"/>
    <property type="match status" value="1"/>
</dbReference>
<keyword evidence="7 9" id="KW-1133">Transmembrane helix</keyword>
<feature type="transmembrane region" description="Helical" evidence="9">
    <location>
        <begin position="106"/>
        <end position="128"/>
    </location>
</feature>
<dbReference type="InterPro" id="IPR024919">
    <property type="entry name" value="EcfT"/>
</dbReference>
<evidence type="ECO:0000256" key="1">
    <source>
        <dbReference type="ARBA" id="ARBA00004651"/>
    </source>
</evidence>
<proteinExistence type="inferred from homology"/>
<evidence type="ECO:0000256" key="5">
    <source>
        <dbReference type="ARBA" id="ARBA00022475"/>
    </source>
</evidence>
<dbReference type="STRING" id="1007676.ABM34_05305"/>
<dbReference type="InterPro" id="IPR003339">
    <property type="entry name" value="ABC/ECF_trnsptr_transmembrane"/>
</dbReference>
<dbReference type="Pfam" id="PF02361">
    <property type="entry name" value="CbiQ"/>
    <property type="match status" value="1"/>
</dbReference>
<dbReference type="CDD" id="cd16914">
    <property type="entry name" value="EcfT"/>
    <property type="match status" value="1"/>
</dbReference>